<name>A0AA95HRQ3_9BACT</name>
<protein>
    <submittedName>
        <fullName evidence="2">Uncharacterized protein</fullName>
    </submittedName>
</protein>
<organism evidence="2 3">
    <name type="scientific">Phocaeicola dorei</name>
    <dbReference type="NCBI Taxonomy" id="357276"/>
    <lineage>
        <taxon>Bacteria</taxon>
        <taxon>Pseudomonadati</taxon>
        <taxon>Bacteroidota</taxon>
        <taxon>Bacteroidia</taxon>
        <taxon>Bacteroidales</taxon>
        <taxon>Bacteroidaceae</taxon>
        <taxon>Phocaeicola</taxon>
    </lineage>
</organism>
<keyword evidence="1" id="KW-0472">Membrane</keyword>
<evidence type="ECO:0000313" key="2">
    <source>
        <dbReference type="EMBL" id="WHX11251.1"/>
    </source>
</evidence>
<gene>
    <name evidence="2" type="ORF">QNN11_08095</name>
</gene>
<reference evidence="2" key="1">
    <citation type="journal article" date="2023" name="Nat. Commun.">
        <title>Identification of a novel Human Milk Oligosaccharides utilization cluster in the infant gut commensal Bacteroides dorei.</title>
        <authorList>
            <person name="Kijner S."/>
            <person name="Ennis D."/>
            <person name="Shmorak S."/>
            <person name="Florentin A."/>
            <person name="Yassour M."/>
        </authorList>
    </citation>
    <scope>NUCLEOTIDE SEQUENCE</scope>
    <source>
        <strain evidence="2">2</strain>
    </source>
</reference>
<sequence>MWLKLKIFFGYVILVLLSFFIIYQFRQEQMLRHTLRKKEKELVTIHRLTEKSYIGLLDLSTHAEIAITWNDDDLREYSRKRHRVCDSLQLLKEYVHTPLQKSHIDSLCLLLWNKEILLSKTMHTFSELQGIGNIVHESIPSIVLTARKQAALQNENMFFLKPGTKDTPKKKKISGAFSVEKRTSPFTCNREKRPNVNGSPCPPFLQLERQHVCFAPWMRGSLWNRPKDRPGCWHRWIVCMPAARN</sequence>
<dbReference type="EMBL" id="CP126056">
    <property type="protein sequence ID" value="WHX11251.1"/>
    <property type="molecule type" value="Genomic_DNA"/>
</dbReference>
<keyword evidence="1" id="KW-1133">Transmembrane helix</keyword>
<proteinExistence type="predicted"/>
<accession>A0AA95HRQ3</accession>
<dbReference type="AlphaFoldDB" id="A0AA95HRQ3"/>
<evidence type="ECO:0000256" key="1">
    <source>
        <dbReference type="SAM" id="Phobius"/>
    </source>
</evidence>
<feature type="transmembrane region" description="Helical" evidence="1">
    <location>
        <begin position="7"/>
        <end position="25"/>
    </location>
</feature>
<dbReference type="Proteomes" id="UP001177934">
    <property type="component" value="Chromosome"/>
</dbReference>
<evidence type="ECO:0000313" key="3">
    <source>
        <dbReference type="Proteomes" id="UP001177934"/>
    </source>
</evidence>
<keyword evidence="1" id="KW-0812">Transmembrane</keyword>